<sequence>MALPEVLARIEVDPPSRTLVEGLATVPEALAALEQHGHWIAAIRILGQALPVREAVWWACVCARRAPDPAATPADLAALQATDAWVRRPSEELRRAAMAAAQAAGARSPEAWAAIGAFWSGGSVGPADAPEIPPAPQMCGVAVASAVLLAALRPDPEQAAGRHPAFVASARNIADGGGG</sequence>
<proteinExistence type="predicted"/>
<evidence type="ECO:0000313" key="1">
    <source>
        <dbReference type="EMBL" id="BDG74215.1"/>
    </source>
</evidence>
<evidence type="ECO:0008006" key="3">
    <source>
        <dbReference type="Google" id="ProtNLM"/>
    </source>
</evidence>
<name>A0ABN6P6B9_9PROT</name>
<evidence type="ECO:0000313" key="2">
    <source>
        <dbReference type="Proteomes" id="UP000831327"/>
    </source>
</evidence>
<keyword evidence="2" id="KW-1185">Reference proteome</keyword>
<organism evidence="1 2">
    <name type="scientific">Roseomonas fluvialis</name>
    <dbReference type="NCBI Taxonomy" id="1750527"/>
    <lineage>
        <taxon>Bacteria</taxon>
        <taxon>Pseudomonadati</taxon>
        <taxon>Pseudomonadota</taxon>
        <taxon>Alphaproteobacteria</taxon>
        <taxon>Acetobacterales</taxon>
        <taxon>Roseomonadaceae</taxon>
        <taxon>Roseomonas</taxon>
    </lineage>
</organism>
<gene>
    <name evidence="1" type="ORF">Rmf_41440</name>
</gene>
<accession>A0ABN6P6B9</accession>
<reference evidence="1 2" key="1">
    <citation type="journal article" date="2016" name="Microbes Environ.">
        <title>Phylogenetically diverse aerobic anoxygenic phototrophic bacteria isolated from epilithic biofilms in Tama river, Japan.</title>
        <authorList>
            <person name="Hirose S."/>
            <person name="Matsuura K."/>
            <person name="Haruta S."/>
        </authorList>
    </citation>
    <scope>NUCLEOTIDE SEQUENCE [LARGE SCALE GENOMIC DNA]</scope>
    <source>
        <strain evidence="1 2">S08</strain>
    </source>
</reference>
<dbReference type="InterPro" id="IPR053855">
    <property type="entry name" value="DUF6931"/>
</dbReference>
<protein>
    <recommendedName>
        <fullName evidence="3">Secreted protein</fullName>
    </recommendedName>
</protein>
<dbReference type="EMBL" id="AP025637">
    <property type="protein sequence ID" value="BDG74215.1"/>
    <property type="molecule type" value="Genomic_DNA"/>
</dbReference>
<dbReference type="Pfam" id="PF22011">
    <property type="entry name" value="DUF6931"/>
    <property type="match status" value="1"/>
</dbReference>
<dbReference type="Proteomes" id="UP000831327">
    <property type="component" value="Chromosome"/>
</dbReference>